<dbReference type="InterPro" id="IPR004378">
    <property type="entry name" value="F420H2_quin_Rdtase"/>
</dbReference>
<gene>
    <name evidence="3" type="ORF">HNR71_005525</name>
</gene>
<evidence type="ECO:0000256" key="2">
    <source>
        <dbReference type="ARBA" id="ARBA00049106"/>
    </source>
</evidence>
<dbReference type="EMBL" id="JACHKF010000001">
    <property type="protein sequence ID" value="MBB6569888.1"/>
    <property type="molecule type" value="Genomic_DNA"/>
</dbReference>
<dbReference type="GO" id="GO:0005886">
    <property type="term" value="C:plasma membrane"/>
    <property type="evidence" value="ECO:0007669"/>
    <property type="project" value="TreeGrafter"/>
</dbReference>
<dbReference type="InterPro" id="IPR012349">
    <property type="entry name" value="Split_barrel_FMN-bd"/>
</dbReference>
<dbReference type="GO" id="GO:0070967">
    <property type="term" value="F:coenzyme F420 binding"/>
    <property type="evidence" value="ECO:0007669"/>
    <property type="project" value="TreeGrafter"/>
</dbReference>
<dbReference type="PANTHER" id="PTHR39428">
    <property type="entry name" value="F420H(2)-DEPENDENT QUINONE REDUCTASE RV1261C"/>
    <property type="match status" value="1"/>
</dbReference>
<sequence>MELRRVFAKVGTTKAFAAVGRALVRVDEKLLRVTRGRFGVGSPIGLRTLLLTTTGRRSGQPRQVPLLYVEHDGAYVVIGSNWGGEQHPAWSANLLATPAATAAIRGRTIPVTAQLLTGAERQTTWDAVAAYWPAYNTYATRAPHREIRVFRLDPA</sequence>
<dbReference type="Proteomes" id="UP000553957">
    <property type="component" value="Unassembled WGS sequence"/>
</dbReference>
<protein>
    <submittedName>
        <fullName evidence="3">Deazaflavin-dependent oxidoreductase (Nitroreductase family)</fullName>
    </submittedName>
</protein>
<organism evidence="3 4">
    <name type="scientific">Kribbella sandramycini</name>
    <dbReference type="NCBI Taxonomy" id="60450"/>
    <lineage>
        <taxon>Bacteria</taxon>
        <taxon>Bacillati</taxon>
        <taxon>Actinomycetota</taxon>
        <taxon>Actinomycetes</taxon>
        <taxon>Propionibacteriales</taxon>
        <taxon>Kribbellaceae</taxon>
        <taxon>Kribbella</taxon>
    </lineage>
</organism>
<comment type="caution">
    <text evidence="3">The sequence shown here is derived from an EMBL/GenBank/DDBJ whole genome shotgun (WGS) entry which is preliminary data.</text>
</comment>
<comment type="similarity">
    <text evidence="1">Belongs to the F420H(2)-dependent quinone reductase family.</text>
</comment>
<dbReference type="Pfam" id="PF04075">
    <property type="entry name" value="F420H2_quin_red"/>
    <property type="match status" value="1"/>
</dbReference>
<evidence type="ECO:0000256" key="1">
    <source>
        <dbReference type="ARBA" id="ARBA00008710"/>
    </source>
</evidence>
<comment type="catalytic activity">
    <reaction evidence="2">
        <text>oxidized coenzyme F420-(gamma-L-Glu)(n) + a quinol + H(+) = reduced coenzyme F420-(gamma-L-Glu)(n) + a quinone</text>
        <dbReference type="Rhea" id="RHEA:39663"/>
        <dbReference type="Rhea" id="RHEA-COMP:12939"/>
        <dbReference type="Rhea" id="RHEA-COMP:14378"/>
        <dbReference type="ChEBI" id="CHEBI:15378"/>
        <dbReference type="ChEBI" id="CHEBI:24646"/>
        <dbReference type="ChEBI" id="CHEBI:132124"/>
        <dbReference type="ChEBI" id="CHEBI:133980"/>
        <dbReference type="ChEBI" id="CHEBI:139511"/>
    </reaction>
</comment>
<accession>A0A841SD19</accession>
<dbReference type="PANTHER" id="PTHR39428:SF1">
    <property type="entry name" value="F420H(2)-DEPENDENT QUINONE REDUCTASE RV1261C"/>
    <property type="match status" value="1"/>
</dbReference>
<evidence type="ECO:0000313" key="3">
    <source>
        <dbReference type="EMBL" id="MBB6569888.1"/>
    </source>
</evidence>
<dbReference type="Gene3D" id="2.30.110.10">
    <property type="entry name" value="Electron Transport, Fmn-binding Protein, Chain A"/>
    <property type="match status" value="1"/>
</dbReference>
<dbReference type="NCBIfam" id="TIGR00026">
    <property type="entry name" value="hi_GC_TIGR00026"/>
    <property type="match status" value="1"/>
</dbReference>
<dbReference type="SUPFAM" id="SSF50475">
    <property type="entry name" value="FMN-binding split barrel"/>
    <property type="match status" value="1"/>
</dbReference>
<proteinExistence type="inferred from homology"/>
<dbReference type="GO" id="GO:0016491">
    <property type="term" value="F:oxidoreductase activity"/>
    <property type="evidence" value="ECO:0007669"/>
    <property type="project" value="InterPro"/>
</dbReference>
<dbReference type="AlphaFoldDB" id="A0A841SD19"/>
<reference evidence="3 4" key="1">
    <citation type="submission" date="2020-08" db="EMBL/GenBank/DDBJ databases">
        <title>Sequencing the genomes of 1000 actinobacteria strains.</title>
        <authorList>
            <person name="Klenk H.-P."/>
        </authorList>
    </citation>
    <scope>NUCLEOTIDE SEQUENCE [LARGE SCALE GENOMIC DNA]</scope>
    <source>
        <strain evidence="3 4">DSM 15626</strain>
    </source>
</reference>
<dbReference type="RefSeq" id="WP_171672700.1">
    <property type="nucleotide sequence ID" value="NZ_BAAAGT010000002.1"/>
</dbReference>
<evidence type="ECO:0000313" key="4">
    <source>
        <dbReference type="Proteomes" id="UP000553957"/>
    </source>
</evidence>
<name>A0A841SD19_9ACTN</name>